<dbReference type="EMBL" id="HBGD01008326">
    <property type="protein sequence ID" value="CAD9083601.1"/>
    <property type="molecule type" value="Transcribed_RNA"/>
</dbReference>
<sequence>MSRHLASTLETLANLELVQGINEVLSATSENLDSILSQPHHLRTLLKVRLLFLESELSDMYDGLTQTEEDTIHMYILSKTVLRTLVRDLENCISLFNRVGAEITNPHAYSSCERAKDQLITFQGEIKACLSARDERTSVHKLAQAMRIRIPAQRRMTSFFRREVIGDDDIPSDEDVPPPEHSAQGPSPRHIHTPPPVDDNSTRRSRSPHRATATTARPGMQADSNVIPSSPNRRDIFDLPPPPTYEDRTVVPPTQPGPEFTRSTSDFLQTTDLLEQEASKYDQRFQQTIDKLNEDDRILSRMHPRGASPTPPPDVNEASPVSKRSRGSSEDTLQKHREEKPQITSKKRGRTQTSDSPNIQSDSEEREEQEQSRPKKRRKFRYRRWTRKEEDYLIDQFRRCRGHFYDIPWSNIAHEGEASGRLHERANTPVAVRDKCRTMIMGKKICDLCFERLGNEAGERIDCSNTRCKKAGSICKPKGPCKASAHRACAIKRDGRRMNKETFLCNHCKGEESDSDSSSGLRVRGRVREDESPFDDEYENRSSDNEE</sequence>
<feature type="compositionally biased region" description="Acidic residues" evidence="1">
    <location>
        <begin position="166"/>
        <end position="177"/>
    </location>
</feature>
<feature type="region of interest" description="Disordered" evidence="1">
    <location>
        <begin position="301"/>
        <end position="378"/>
    </location>
</feature>
<feature type="compositionally biased region" description="Polar residues" evidence="1">
    <location>
        <begin position="222"/>
        <end position="231"/>
    </location>
</feature>
<feature type="compositionally biased region" description="Basic and acidic residues" evidence="1">
    <location>
        <begin position="327"/>
        <end position="341"/>
    </location>
</feature>
<feature type="compositionally biased region" description="Polar residues" evidence="1">
    <location>
        <begin position="261"/>
        <end position="273"/>
    </location>
</feature>
<dbReference type="AlphaFoldDB" id="A0A7S1KS84"/>
<organism evidence="2">
    <name type="scientific">Percolomonas cosmopolitus</name>
    <dbReference type="NCBI Taxonomy" id="63605"/>
    <lineage>
        <taxon>Eukaryota</taxon>
        <taxon>Discoba</taxon>
        <taxon>Heterolobosea</taxon>
        <taxon>Tetramitia</taxon>
        <taxon>Eutetramitia</taxon>
        <taxon>Percolomonadidae</taxon>
        <taxon>Percolomonas</taxon>
    </lineage>
</organism>
<accession>A0A7S1KS84</accession>
<evidence type="ECO:0000313" key="2">
    <source>
        <dbReference type="EMBL" id="CAD9083601.1"/>
    </source>
</evidence>
<feature type="region of interest" description="Disordered" evidence="1">
    <location>
        <begin position="165"/>
        <end position="287"/>
    </location>
</feature>
<reference evidence="2" key="1">
    <citation type="submission" date="2021-01" db="EMBL/GenBank/DDBJ databases">
        <authorList>
            <person name="Corre E."/>
            <person name="Pelletier E."/>
            <person name="Niang G."/>
            <person name="Scheremetjew M."/>
            <person name="Finn R."/>
            <person name="Kale V."/>
            <person name="Holt S."/>
            <person name="Cochrane G."/>
            <person name="Meng A."/>
            <person name="Brown T."/>
            <person name="Cohen L."/>
        </authorList>
    </citation>
    <scope>NUCLEOTIDE SEQUENCE</scope>
    <source>
        <strain evidence="2">WS</strain>
    </source>
</reference>
<name>A0A7S1KS84_9EUKA</name>
<proteinExistence type="predicted"/>
<protein>
    <submittedName>
        <fullName evidence="2">Uncharacterized protein</fullName>
    </submittedName>
</protein>
<gene>
    <name evidence="2" type="ORF">PCOS0759_LOCUS6855</name>
</gene>
<feature type="region of interest" description="Disordered" evidence="1">
    <location>
        <begin position="508"/>
        <end position="547"/>
    </location>
</feature>
<evidence type="ECO:0000256" key="1">
    <source>
        <dbReference type="SAM" id="MobiDB-lite"/>
    </source>
</evidence>